<dbReference type="PANTHER" id="PTHR43278:SF4">
    <property type="entry name" value="NAD(P)H-DEPENDENT FMN-CONTAINING OXIDOREDUCTASE YWQN-RELATED"/>
    <property type="match status" value="1"/>
</dbReference>
<dbReference type="AlphaFoldDB" id="A0A6G4ISW0"/>
<evidence type="ECO:0000259" key="7">
    <source>
        <dbReference type="Pfam" id="PF03358"/>
    </source>
</evidence>
<dbReference type="GO" id="GO:0016491">
    <property type="term" value="F:oxidoreductase activity"/>
    <property type="evidence" value="ECO:0007669"/>
    <property type="project" value="InterPro"/>
</dbReference>
<name>A0A6G4ISW0_STAAU</name>
<dbReference type="SUPFAM" id="SSF52218">
    <property type="entry name" value="Flavoproteins"/>
    <property type="match status" value="1"/>
</dbReference>
<evidence type="ECO:0000256" key="2">
    <source>
        <dbReference type="ARBA" id="ARBA00016393"/>
    </source>
</evidence>
<dbReference type="EMBL" id="JAAJQV010000054">
    <property type="protein sequence ID" value="NFV99317.1"/>
    <property type="molecule type" value="Genomic_DNA"/>
</dbReference>
<evidence type="ECO:0000313" key="9">
    <source>
        <dbReference type="EMBL" id="SUK18333.1"/>
    </source>
</evidence>
<keyword evidence="4" id="KW-0288">FMN</keyword>
<dbReference type="Pfam" id="PF03358">
    <property type="entry name" value="FMN_red"/>
    <property type="match status" value="1"/>
</dbReference>
<proteinExistence type="predicted"/>
<dbReference type="RefSeq" id="WP_000755570.1">
    <property type="nucleotide sequence ID" value="NZ_BAABRD010000001.1"/>
</dbReference>
<dbReference type="Gene3D" id="3.40.50.360">
    <property type="match status" value="1"/>
</dbReference>
<evidence type="ECO:0000256" key="1">
    <source>
        <dbReference type="ARBA" id="ARBA00011881"/>
    </source>
</evidence>
<gene>
    <name evidence="8" type="ORF">G0X02_04375</name>
    <name evidence="9" type="ORF">NCTC7972_01876</name>
</gene>
<comment type="caution">
    <text evidence="8">The sequence shown here is derived from an EMBL/GenBank/DDBJ whole genome shotgun (WGS) entry which is preliminary data.</text>
</comment>
<keyword evidence="3" id="KW-0285">Flavoprotein</keyword>
<dbReference type="EMBL" id="UHAI01000002">
    <property type="protein sequence ID" value="SUK18333.1"/>
    <property type="molecule type" value="Genomic_DNA"/>
</dbReference>
<evidence type="ECO:0000256" key="5">
    <source>
        <dbReference type="ARBA" id="ARBA00031831"/>
    </source>
</evidence>
<dbReference type="PANTHER" id="PTHR43278">
    <property type="entry name" value="NAD(P)H-DEPENDENT FMN-CONTAINING OXIDOREDUCTASE YWQN-RELATED"/>
    <property type="match status" value="1"/>
</dbReference>
<accession>A0A6G4ISW0</accession>
<dbReference type="InterPro" id="IPR051796">
    <property type="entry name" value="ISF_SsuE-like"/>
</dbReference>
<dbReference type="InterPro" id="IPR005025">
    <property type="entry name" value="FMN_Rdtase-like_dom"/>
</dbReference>
<evidence type="ECO:0000256" key="3">
    <source>
        <dbReference type="ARBA" id="ARBA00022630"/>
    </source>
</evidence>
<dbReference type="Proteomes" id="UP000254224">
    <property type="component" value="Unassembled WGS sequence"/>
</dbReference>
<sequence length="232" mass="27026">MKKVICIVGSRNPSSKGLAFCKALLIRLKDFYHEIDYKILTPNDYFLEPIDGTNETFYKGIDKKDNIDDGSMIKHNLEDADFVIFCTPVYSHNVSGDIKILIDRLSYWGHIFKLLGKSGLTVTVADSNGFIQVDEYIDKILTGFGVDVIENVILTRKDDVQKFDFLSLIGDIVETFQPEYKIKVPAFTEAQFKSYKNSIRKQPHENFEYRYWDENKLFYMETLQEYVDKYIN</sequence>
<evidence type="ECO:0000313" key="10">
    <source>
        <dbReference type="Proteomes" id="UP000254224"/>
    </source>
</evidence>
<organism evidence="8">
    <name type="scientific">Staphylococcus aureus</name>
    <dbReference type="NCBI Taxonomy" id="1280"/>
    <lineage>
        <taxon>Bacteria</taxon>
        <taxon>Bacillati</taxon>
        <taxon>Bacillota</taxon>
        <taxon>Bacilli</taxon>
        <taxon>Bacillales</taxon>
        <taxon>Staphylococcaceae</taxon>
        <taxon>Staphylococcus</taxon>
    </lineage>
</organism>
<feature type="domain" description="NADPH-dependent FMN reductase-like" evidence="7">
    <location>
        <begin position="3"/>
        <end position="151"/>
    </location>
</feature>
<reference evidence="8" key="2">
    <citation type="submission" date="2020-02" db="EMBL/GenBank/DDBJ databases">
        <title>Novel Insights Into The Classification of Staphylococcal Beta-Lactamases In Relation To The Cefazolin Inoculum Effect.</title>
        <authorList>
            <person name="Carvajal L.P."/>
            <person name="Rincon S."/>
            <person name="Echeverri A."/>
            <person name="Porras J."/>
            <person name="Rios R."/>
            <person name="Ordonez K."/>
            <person name="Seas C."/>
            <person name="Gomez-Villegas S."/>
            <person name="Diaz L."/>
            <person name="Arias C.A."/>
            <person name="Reyes J."/>
        </authorList>
    </citation>
    <scope>NUCLEOTIDE SEQUENCE</scope>
    <source>
        <strain evidence="8">UCL372</strain>
    </source>
</reference>
<protein>
    <recommendedName>
        <fullName evidence="2">FMN-dependent NADPH-azoreductase</fullName>
    </recommendedName>
    <alternativeName>
        <fullName evidence="6">NADPH-dependent flavo-azoreductase</fullName>
    </alternativeName>
    <alternativeName>
        <fullName evidence="5">NADPH-flavin azoreductase</fullName>
    </alternativeName>
</protein>
<comment type="subunit">
    <text evidence="1">Homotetramer.</text>
</comment>
<evidence type="ECO:0000256" key="6">
    <source>
        <dbReference type="ARBA" id="ARBA00032807"/>
    </source>
</evidence>
<evidence type="ECO:0000313" key="8">
    <source>
        <dbReference type="EMBL" id="NFV99317.1"/>
    </source>
</evidence>
<evidence type="ECO:0000256" key="4">
    <source>
        <dbReference type="ARBA" id="ARBA00022643"/>
    </source>
</evidence>
<reference evidence="9 10" key="1">
    <citation type="submission" date="2018-06" db="EMBL/GenBank/DDBJ databases">
        <authorList>
            <consortium name="Pathogen Informatics"/>
            <person name="Doyle S."/>
        </authorList>
    </citation>
    <scope>NUCLEOTIDE SEQUENCE [LARGE SCALE GENOMIC DNA]</scope>
    <source>
        <strain evidence="9 10">NCTC7972</strain>
    </source>
</reference>
<dbReference type="InterPro" id="IPR029039">
    <property type="entry name" value="Flavoprotein-like_sf"/>
</dbReference>